<keyword evidence="2" id="KW-0732">Signal</keyword>
<dbReference type="AlphaFoldDB" id="A0A5N5XBR6"/>
<feature type="chain" id="PRO_5024964321" evidence="2">
    <location>
        <begin position="18"/>
        <end position="372"/>
    </location>
</feature>
<evidence type="ECO:0000313" key="3">
    <source>
        <dbReference type="EMBL" id="KAB8076792.1"/>
    </source>
</evidence>
<feature type="region of interest" description="Disordered" evidence="1">
    <location>
        <begin position="187"/>
        <end position="269"/>
    </location>
</feature>
<organism evidence="3 4">
    <name type="scientific">Aspergillus leporis</name>
    <dbReference type="NCBI Taxonomy" id="41062"/>
    <lineage>
        <taxon>Eukaryota</taxon>
        <taxon>Fungi</taxon>
        <taxon>Dikarya</taxon>
        <taxon>Ascomycota</taxon>
        <taxon>Pezizomycotina</taxon>
        <taxon>Eurotiomycetes</taxon>
        <taxon>Eurotiomycetidae</taxon>
        <taxon>Eurotiales</taxon>
        <taxon>Aspergillaceae</taxon>
        <taxon>Aspergillus</taxon>
        <taxon>Aspergillus subgen. Circumdati</taxon>
    </lineage>
</organism>
<reference evidence="3 4" key="1">
    <citation type="submission" date="2019-04" db="EMBL/GenBank/DDBJ databases">
        <title>Friends and foes A comparative genomics study of 23 Aspergillus species from section Flavi.</title>
        <authorList>
            <consortium name="DOE Joint Genome Institute"/>
            <person name="Kjaerbolling I."/>
            <person name="Vesth T."/>
            <person name="Frisvad J.C."/>
            <person name="Nybo J.L."/>
            <person name="Theobald S."/>
            <person name="Kildgaard S."/>
            <person name="Isbrandt T."/>
            <person name="Kuo A."/>
            <person name="Sato A."/>
            <person name="Lyhne E.K."/>
            <person name="Kogle M.E."/>
            <person name="Wiebenga A."/>
            <person name="Kun R.S."/>
            <person name="Lubbers R.J."/>
            <person name="Makela M.R."/>
            <person name="Barry K."/>
            <person name="Chovatia M."/>
            <person name="Clum A."/>
            <person name="Daum C."/>
            <person name="Haridas S."/>
            <person name="He G."/>
            <person name="LaButti K."/>
            <person name="Lipzen A."/>
            <person name="Mondo S."/>
            <person name="Riley R."/>
            <person name="Salamov A."/>
            <person name="Simmons B.A."/>
            <person name="Magnuson J.K."/>
            <person name="Henrissat B."/>
            <person name="Mortensen U.H."/>
            <person name="Larsen T.O."/>
            <person name="Devries R.P."/>
            <person name="Grigoriev I.V."/>
            <person name="Machida M."/>
            <person name="Baker S.E."/>
            <person name="Andersen M.R."/>
        </authorList>
    </citation>
    <scope>NUCLEOTIDE SEQUENCE [LARGE SCALE GENOMIC DNA]</scope>
    <source>
        <strain evidence="3 4">CBS 151.66</strain>
    </source>
</reference>
<keyword evidence="4" id="KW-1185">Reference proteome</keyword>
<evidence type="ECO:0000313" key="4">
    <source>
        <dbReference type="Proteomes" id="UP000326565"/>
    </source>
</evidence>
<feature type="signal peptide" evidence="2">
    <location>
        <begin position="1"/>
        <end position="17"/>
    </location>
</feature>
<dbReference type="Proteomes" id="UP000326565">
    <property type="component" value="Unassembled WGS sequence"/>
</dbReference>
<sequence length="372" mass="38097">MRALRLVSVLFPLAASAVPIDGNEASTTSIRAPPEFTYEGDIAELPPPKPVETSYFLENGEQVPDISHFPPPPSSDPKENEDQTKPANDFGGGGLLGAGGTAAGTLLGAGGSAAGTILGAGGSAVGTTLGAGGSAAGRVLGTGAAAGSPGTPGNAGTAGNTGQPSNAGTIGTAGAAGVDAASGYGTFEGDVSELPPPKKPVETYFDENGQEIPGPEGGERTFSLDVHGEGEGALSEGGNPGRGGRPGPSRQSGSQQPGFSQPRGIDLNDFRESDKSIGRLYLQTKDSPHVKPFDGGRTAEERQLFTDIRNEYTNLKEVKATSNRESNFAARDRGRYRYIAGTKDGKEVLVGVAEHGTNNNNFVNFTRFPRPQ</sequence>
<evidence type="ECO:0000256" key="2">
    <source>
        <dbReference type="SAM" id="SignalP"/>
    </source>
</evidence>
<proteinExistence type="predicted"/>
<gene>
    <name evidence="3" type="ORF">BDV29DRAFT_169474</name>
</gene>
<name>A0A5N5XBR6_9EURO</name>
<feature type="compositionally biased region" description="Low complexity" evidence="1">
    <location>
        <begin position="247"/>
        <end position="264"/>
    </location>
</feature>
<dbReference type="OrthoDB" id="4501550at2759"/>
<feature type="region of interest" description="Disordered" evidence="1">
    <location>
        <begin position="39"/>
        <end position="93"/>
    </location>
</feature>
<accession>A0A5N5XBR6</accession>
<dbReference type="EMBL" id="ML732176">
    <property type="protein sequence ID" value="KAB8076792.1"/>
    <property type="molecule type" value="Genomic_DNA"/>
</dbReference>
<feature type="region of interest" description="Disordered" evidence="1">
    <location>
        <begin position="143"/>
        <end position="173"/>
    </location>
</feature>
<evidence type="ECO:0000256" key="1">
    <source>
        <dbReference type="SAM" id="MobiDB-lite"/>
    </source>
</evidence>
<protein>
    <submittedName>
        <fullName evidence="3">Uncharacterized protein</fullName>
    </submittedName>
</protein>